<evidence type="ECO:0000256" key="3">
    <source>
        <dbReference type="ARBA" id="ARBA00023326"/>
    </source>
</evidence>
<dbReference type="RefSeq" id="WP_154417013.1">
    <property type="nucleotide sequence ID" value="NZ_VUNS01000002.1"/>
</dbReference>
<evidence type="ECO:0000313" key="7">
    <source>
        <dbReference type="Proteomes" id="UP000435649"/>
    </source>
</evidence>
<sequence length="1143" mass="125659">MYCLKELSLFVAVCASCVLPAAPVPVDGGTLIIPKPGGSEKVACSAQNGEIRFPFNPAKPGYAEVVLPRPLLLGSFRSARAAAKVRVPAGSPVRSMSLRLIDRNDEVFQYMSKADLSEGGEFEVVWEVKPDEFQLSWGGDANRVFDMPGRILGFAFDFAGGAPASDLTLLGLDVDVEAPPVLELPGDKAVYPLYRLNRDELFRHRGGSGTITLEENGLLLDGIRNELVLGERRNEIVYLPGRPVSLIFDAEHLGGEITAFAVLRDAKNTQFVSPEARLDRDGSPLVLDLGETLAEAVLPVRMDTLFFRNAASGPGALRLKSASLRTVQPLVEALDFGIVTDTPVRVLRKGNEDALALQFTNRSEKAGDFTVTLAYEHFDGTRFVEEVSASLAPGRTFTVKPRRRPDRLGHWQVTATVREAGSPGQAAEKSRSFALLEPAGPTEGRAPGFLFSICTHTQWWSPGEQEKEVLAAALCGAKVIRDSVEWYTLQPAADRWNFAPMDALVEAYGKVGIELQAMLAFTARWAAPEKLQNAQNWLEWSRCKPDSAAWRNYAATVFARYRDKIRFWEVWNEPDLVGFNRMSLDEYVELQKIAFEEARKVSPELKLLTGGYATLTPHQGLKSPDFQRDNLVKAKGFYDIHAYHEHGSFPAYVRLLDEKFLPMRAGAGITVPWYANETAIHSLGGTERKQAYTLFKKLLFAWSRGAIGYTWYDLRNDGFDPKNAEHNYGMLDNEFYPKPVYSVYNMLAGLFREAQFRRQLEIGNGSWAFEFAVPGGILIPAWNESGATRTLPVTGAADSAFVIDAMGNRSALPVTDGMVLFEFGQAPVTLFLPGATRAEVGQELLAVKADGFAVPGKPFPVRVRLRNPLNSKRTFSLKAESLPEGFTVDRAGKQVSVNARGETEAGFRLTARRGDRPQAGDRRLKLSYALSGTPWKGTVEIPIQVAVPVSAKKGAPDFVLDSRSQVHSLTGADPALLHRAWSGPEDLSGKIRLENRDGAFVLKADVTDDRHIQPCPAEEAWNGDSVQFAFALPGQAGFWEFCLSLSDSGEAVLTVPRAPRGYDSAQAAAAGTVKIVRKGTTTGYEFRIPDRAVGLTPELYRQGFRFNLLINDNDGEGRDGWIQIAPGIGDEKNPGKFPFVIFE</sequence>
<keyword evidence="3" id="KW-0624">Polysaccharide degradation</keyword>
<keyword evidence="7" id="KW-1185">Reference proteome</keyword>
<keyword evidence="2" id="KW-0119">Carbohydrate metabolism</keyword>
<dbReference type="InterPro" id="IPR017853">
    <property type="entry name" value="GH"/>
</dbReference>
<name>A0A844FZH8_9BACT</name>
<dbReference type="GO" id="GO:0004553">
    <property type="term" value="F:hydrolase activity, hydrolyzing O-glycosyl compounds"/>
    <property type="evidence" value="ECO:0007669"/>
    <property type="project" value="InterPro"/>
</dbReference>
<dbReference type="InterPro" id="IPR051923">
    <property type="entry name" value="Glycosyl_Hydrolase_39"/>
</dbReference>
<feature type="chain" id="PRO_5032339898" description="GH10 domain-containing protein" evidence="4">
    <location>
        <begin position="22"/>
        <end position="1143"/>
    </location>
</feature>
<dbReference type="InterPro" id="IPR001000">
    <property type="entry name" value="GH10_dom"/>
</dbReference>
<feature type="domain" description="GH10" evidence="5">
    <location>
        <begin position="466"/>
        <end position="614"/>
    </location>
</feature>
<dbReference type="PANTHER" id="PTHR12631:SF10">
    <property type="entry name" value="BETA-XYLOSIDASE-LIKE PROTEIN-RELATED"/>
    <property type="match status" value="1"/>
</dbReference>
<proteinExistence type="predicted"/>
<dbReference type="GO" id="GO:0000272">
    <property type="term" value="P:polysaccharide catabolic process"/>
    <property type="evidence" value="ECO:0007669"/>
    <property type="project" value="UniProtKB-KW"/>
</dbReference>
<evidence type="ECO:0000256" key="1">
    <source>
        <dbReference type="ARBA" id="ARBA00022801"/>
    </source>
</evidence>
<comment type="caution">
    <text evidence="6">The sequence shown here is derived from an EMBL/GenBank/DDBJ whole genome shotgun (WGS) entry which is preliminary data.</text>
</comment>
<dbReference type="Pfam" id="PF00331">
    <property type="entry name" value="Glyco_hydro_10"/>
    <property type="match status" value="1"/>
</dbReference>
<evidence type="ECO:0000256" key="2">
    <source>
        <dbReference type="ARBA" id="ARBA00023277"/>
    </source>
</evidence>
<dbReference type="SUPFAM" id="SSF51445">
    <property type="entry name" value="(Trans)glycosidases"/>
    <property type="match status" value="1"/>
</dbReference>
<evidence type="ECO:0000256" key="4">
    <source>
        <dbReference type="SAM" id="SignalP"/>
    </source>
</evidence>
<evidence type="ECO:0000259" key="5">
    <source>
        <dbReference type="Pfam" id="PF00331"/>
    </source>
</evidence>
<protein>
    <recommendedName>
        <fullName evidence="5">GH10 domain-containing protein</fullName>
    </recommendedName>
</protein>
<dbReference type="Gene3D" id="3.20.20.80">
    <property type="entry name" value="Glycosidases"/>
    <property type="match status" value="1"/>
</dbReference>
<keyword evidence="1" id="KW-0378">Hydrolase</keyword>
<feature type="signal peptide" evidence="4">
    <location>
        <begin position="1"/>
        <end position="21"/>
    </location>
</feature>
<gene>
    <name evidence="6" type="ORF">FYJ85_03565</name>
</gene>
<organism evidence="6 7">
    <name type="scientific">Victivallis lenta</name>
    <dbReference type="NCBI Taxonomy" id="2606640"/>
    <lineage>
        <taxon>Bacteria</taxon>
        <taxon>Pseudomonadati</taxon>
        <taxon>Lentisphaerota</taxon>
        <taxon>Lentisphaeria</taxon>
        <taxon>Victivallales</taxon>
        <taxon>Victivallaceae</taxon>
        <taxon>Victivallis</taxon>
    </lineage>
</organism>
<dbReference type="EMBL" id="VUNS01000002">
    <property type="protein sequence ID" value="MST96122.1"/>
    <property type="molecule type" value="Genomic_DNA"/>
</dbReference>
<keyword evidence="4" id="KW-0732">Signal</keyword>
<dbReference type="PANTHER" id="PTHR12631">
    <property type="entry name" value="ALPHA-L-IDURONIDASE"/>
    <property type="match status" value="1"/>
</dbReference>
<reference evidence="6 7" key="1">
    <citation type="submission" date="2019-08" db="EMBL/GenBank/DDBJ databases">
        <title>In-depth cultivation of the pig gut microbiome towards novel bacterial diversity and tailored functional studies.</title>
        <authorList>
            <person name="Wylensek D."/>
            <person name="Hitch T.C.A."/>
            <person name="Clavel T."/>
        </authorList>
    </citation>
    <scope>NUCLEOTIDE SEQUENCE [LARGE SCALE GENOMIC DNA]</scope>
    <source>
        <strain evidence="6 7">BBE-744-WT-12</strain>
    </source>
</reference>
<dbReference type="Proteomes" id="UP000435649">
    <property type="component" value="Unassembled WGS sequence"/>
</dbReference>
<dbReference type="Gene3D" id="2.60.40.1190">
    <property type="match status" value="1"/>
</dbReference>
<accession>A0A844FZH8</accession>
<dbReference type="AlphaFoldDB" id="A0A844FZH8"/>
<dbReference type="SUPFAM" id="SSF49344">
    <property type="entry name" value="CBD9-like"/>
    <property type="match status" value="1"/>
</dbReference>
<dbReference type="CDD" id="cd09621">
    <property type="entry name" value="CBM9_like_5"/>
    <property type="match status" value="1"/>
</dbReference>
<evidence type="ECO:0000313" key="6">
    <source>
        <dbReference type="EMBL" id="MST96122.1"/>
    </source>
</evidence>